<feature type="compositionally biased region" description="Low complexity" evidence="1">
    <location>
        <begin position="90"/>
        <end position="117"/>
    </location>
</feature>
<feature type="region of interest" description="Disordered" evidence="1">
    <location>
        <begin position="611"/>
        <end position="682"/>
    </location>
</feature>
<feature type="compositionally biased region" description="Low complexity" evidence="1">
    <location>
        <begin position="187"/>
        <end position="198"/>
    </location>
</feature>
<evidence type="ECO:0000313" key="5">
    <source>
        <dbReference type="Proteomes" id="UP000231586"/>
    </source>
</evidence>
<keyword evidence="2" id="KW-0472">Membrane</keyword>
<sequence>MKSRTTIITTAVAAALVGGPAISATAAEAPPETDSSSTATATTDDDVSERAADTSRTDAPASDPTSIETNETRGPVDPVVAPVPGPAPVEAPAVKTPAAEAPAAEAPAKEAPAAEAPSPEPAAPASEPEHADDATASEKTAEPAAPDRQADHEKTDEVPSDAADGADAAEAAGAAANDTSSTPQPAAPRALAGALRASASDEHADEDEHWSDNYYNGFSCDYWYFAEDAAHTSGRTWDGWYGSPQLHILHHTLTEADGTIRMVYDRDIANYWYHVWSGDETAKTDPDGIHWGNTDAQQTVLVNGYKGGNDLAARAADARALLERAGVTMTDFPWLETIESYQWQIDHGYMTADEAAQLVAENNAASQQRYADYTAYEATQFAVWYFAGSNDGSPGGNDVMSLFFDVDPVTQHVTLSDYAMRQFDSGNGGGWANGYNSDRLATMQTAAWLIEKALSTTNVIPKPTFVPTAPVSNKDGSTSYGFTVGITGAATGTSVPVELRLAGGGTVPDGVTLVDSQGKVVTTVKAGQQVFVKVAQGIKAADLEGLQIWGSADGTELGSPHFYTGWDHNNHSYTIDDEGNWTQAQFQHWLIGLGELDRPSTAWDWATIALNADPADPTDPGTTDPTDPGTTDPTDPGTTDPTDPGTTDPTDPGTTDPTDPGTTDPTDPTSSGGTTPVDRATRTIAENTTVRTEGQGRTQLVAPAPAREATTSEAARAAGLAQTGSDATTVLWLTGAMLALGGVLVAGSRIRRRES</sequence>
<feature type="signal peptide" evidence="3">
    <location>
        <begin position="1"/>
        <end position="26"/>
    </location>
</feature>
<feature type="compositionally biased region" description="Low complexity" evidence="1">
    <location>
        <begin position="618"/>
        <end position="676"/>
    </location>
</feature>
<dbReference type="RefSeq" id="WP_100350610.1">
    <property type="nucleotide sequence ID" value="NZ_PGTZ01000010.1"/>
</dbReference>
<dbReference type="EMBL" id="PGTZ01000010">
    <property type="protein sequence ID" value="PJI86566.1"/>
    <property type="molecule type" value="Genomic_DNA"/>
</dbReference>
<keyword evidence="2" id="KW-0812">Transmembrane</keyword>
<dbReference type="AlphaFoldDB" id="A0A2M8W6L4"/>
<accession>A0A2M8W6L4</accession>
<dbReference type="Proteomes" id="UP000231586">
    <property type="component" value="Unassembled WGS sequence"/>
</dbReference>
<evidence type="ECO:0000256" key="1">
    <source>
        <dbReference type="SAM" id="MobiDB-lite"/>
    </source>
</evidence>
<gene>
    <name evidence="4" type="ORF">CLV34_2484</name>
</gene>
<keyword evidence="2" id="KW-1133">Transmembrane helix</keyword>
<feature type="transmembrane region" description="Helical" evidence="2">
    <location>
        <begin position="730"/>
        <end position="750"/>
    </location>
</feature>
<keyword evidence="3" id="KW-0732">Signal</keyword>
<protein>
    <recommendedName>
        <fullName evidence="6">LPXTG-motif cell wall-anchored protein</fullName>
    </recommendedName>
</protein>
<dbReference type="OrthoDB" id="5140805at2"/>
<organism evidence="4 5">
    <name type="scientific">Luteimicrobium subarcticum</name>
    <dbReference type="NCBI Taxonomy" id="620910"/>
    <lineage>
        <taxon>Bacteria</taxon>
        <taxon>Bacillati</taxon>
        <taxon>Actinomycetota</taxon>
        <taxon>Actinomycetes</taxon>
        <taxon>Micrococcales</taxon>
        <taxon>Luteimicrobium</taxon>
    </lineage>
</organism>
<evidence type="ECO:0000256" key="3">
    <source>
        <dbReference type="SAM" id="SignalP"/>
    </source>
</evidence>
<evidence type="ECO:0008006" key="6">
    <source>
        <dbReference type="Google" id="ProtNLM"/>
    </source>
</evidence>
<reference evidence="4 5" key="1">
    <citation type="submission" date="2017-11" db="EMBL/GenBank/DDBJ databases">
        <title>Genomic Encyclopedia of Archaeal and Bacterial Type Strains, Phase II (KMG-II): From Individual Species to Whole Genera.</title>
        <authorList>
            <person name="Goeker M."/>
        </authorList>
    </citation>
    <scope>NUCLEOTIDE SEQUENCE [LARGE SCALE GENOMIC DNA]</scope>
    <source>
        <strain evidence="4 5">DSM 22413</strain>
    </source>
</reference>
<evidence type="ECO:0000256" key="2">
    <source>
        <dbReference type="SAM" id="Phobius"/>
    </source>
</evidence>
<feature type="compositionally biased region" description="Low complexity" evidence="1">
    <location>
        <begin position="161"/>
        <end position="176"/>
    </location>
</feature>
<comment type="caution">
    <text evidence="4">The sequence shown here is derived from an EMBL/GenBank/DDBJ whole genome shotgun (WGS) entry which is preliminary data.</text>
</comment>
<keyword evidence="5" id="KW-1185">Reference proteome</keyword>
<feature type="compositionally biased region" description="Low complexity" evidence="1">
    <location>
        <begin position="33"/>
        <end position="42"/>
    </location>
</feature>
<feature type="region of interest" description="Disordered" evidence="1">
    <location>
        <begin position="18"/>
        <end position="210"/>
    </location>
</feature>
<feature type="chain" id="PRO_5038399851" description="LPXTG-motif cell wall-anchored protein" evidence="3">
    <location>
        <begin position="27"/>
        <end position="755"/>
    </location>
</feature>
<proteinExistence type="predicted"/>
<evidence type="ECO:0000313" key="4">
    <source>
        <dbReference type="EMBL" id="PJI86566.1"/>
    </source>
</evidence>
<feature type="compositionally biased region" description="Basic and acidic residues" evidence="1">
    <location>
        <begin position="148"/>
        <end position="157"/>
    </location>
</feature>
<name>A0A2M8W6L4_9MICO</name>